<reference evidence="3 4" key="1">
    <citation type="submission" date="2019-08" db="EMBL/GenBank/DDBJ databases">
        <title>Parahaliea maris sp. nov., isolated from the surface seawater.</title>
        <authorList>
            <person name="Liu Y."/>
        </authorList>
    </citation>
    <scope>NUCLEOTIDE SEQUENCE [LARGE SCALE GENOMIC DNA]</scope>
    <source>
        <strain evidence="3 4">S2-26</strain>
    </source>
</reference>
<evidence type="ECO:0000313" key="3">
    <source>
        <dbReference type="EMBL" id="TXS95014.1"/>
    </source>
</evidence>
<name>A0A5C9A4R8_9GAMM</name>
<dbReference type="Gene3D" id="3.60.21.70">
    <property type="entry name" value="PhoD-like phosphatase"/>
    <property type="match status" value="1"/>
</dbReference>
<dbReference type="InterPro" id="IPR052900">
    <property type="entry name" value="Phospholipid_Metab_Enz"/>
</dbReference>
<dbReference type="Pfam" id="PF16655">
    <property type="entry name" value="PhoD_N"/>
    <property type="match status" value="1"/>
</dbReference>
<sequence length="688" mass="75370">MGGCGEATEIARVSARCQEPAMSLSRREFITLLSAGTYLLSAGDLAAATVDGATPASPLDFPQGLASGDPRSGSVTLWTRAVPRDGAEECAVVLEFSEREDFAELLLTRTLSVHTENDYTLRVFIDSLAPGRWYYYRFRGADDSVSRPGRTRTAPAPDQAQPLKLAFVSCQNYEQAYFGAWARMIEDDRAAPPGEGIDAVLHLGDFIYERSWHTRQDGSPPSRVLPPFPDGASGEGNRYAVSLADYRHLYRTYLADPHLQEARARWPFICTWDDHEFSDDNFQSYSHYGPEPQLEARRKLDANRAWFEYIPCALDEFSDQPSHGLRSAALGEDDESDNRLARDSLCIYRRLQWGSLVDLFITDARSYRSPPCLAEGTAEALGLPMNSVELVALADAGREYNGGQPPATLPWGDGQMPNPARDRAPGTCLGGAQRQWLLQGMSGSSATWKLWANPLPLLPLRLDLSSIPFAGYEDCVFNIDAWQGYPYEYRLIMEHLQSTGTAGVVSLSGDHHMHGAGAILADPGDADSPAVAVDFNCAGISSTPLYDSVRAIAGEDHPDFAALVTAEHDGISHPNWNMTLQQGVLAAFAYQRLGSERLANWLGGNPANPGLRFADSDAHGYGIARFGVDALMVELVAVQDAERPFTAAPRARYRARFQVAAWQAGEQPLLDSPRFEGEPPFPFSPVKG</sequence>
<dbReference type="InterPro" id="IPR018946">
    <property type="entry name" value="PhoD-like_MPP"/>
</dbReference>
<dbReference type="InterPro" id="IPR029052">
    <property type="entry name" value="Metallo-depent_PP-like"/>
</dbReference>
<proteinExistence type="predicted"/>
<dbReference type="OrthoDB" id="327733at2"/>
<comment type="caution">
    <text evidence="3">The sequence shown here is derived from an EMBL/GenBank/DDBJ whole genome shotgun (WGS) entry which is preliminary data.</text>
</comment>
<dbReference type="PANTHER" id="PTHR43606">
    <property type="entry name" value="PHOSPHATASE, PUTATIVE (AFU_ORTHOLOGUE AFUA_6G08710)-RELATED"/>
    <property type="match status" value="1"/>
</dbReference>
<evidence type="ECO:0000313" key="4">
    <source>
        <dbReference type="Proteomes" id="UP000321933"/>
    </source>
</evidence>
<feature type="domain" description="Phospholipase D N-terminal" evidence="2">
    <location>
        <begin position="63"/>
        <end position="153"/>
    </location>
</feature>
<dbReference type="PANTHER" id="PTHR43606:SF2">
    <property type="entry name" value="ALKALINE PHOSPHATASE FAMILY PROTEIN (AFU_ORTHOLOGUE AFUA_5G03860)"/>
    <property type="match status" value="1"/>
</dbReference>
<gene>
    <name evidence="3" type="ORF">FVW59_03700</name>
</gene>
<dbReference type="InterPro" id="IPR032093">
    <property type="entry name" value="PhoD_N"/>
</dbReference>
<dbReference type="AlphaFoldDB" id="A0A5C9A4R8"/>
<organism evidence="3 4">
    <name type="scientific">Parahaliea aestuarii</name>
    <dbReference type="NCBI Taxonomy" id="1852021"/>
    <lineage>
        <taxon>Bacteria</taxon>
        <taxon>Pseudomonadati</taxon>
        <taxon>Pseudomonadota</taxon>
        <taxon>Gammaproteobacteria</taxon>
        <taxon>Cellvibrionales</taxon>
        <taxon>Halieaceae</taxon>
        <taxon>Parahaliea</taxon>
    </lineage>
</organism>
<protein>
    <recommendedName>
        <fullName evidence="5">Alkaline phosphatase</fullName>
    </recommendedName>
</protein>
<accession>A0A5C9A4R8</accession>
<dbReference type="InterPro" id="IPR038607">
    <property type="entry name" value="PhoD-like_sf"/>
</dbReference>
<dbReference type="Pfam" id="PF09423">
    <property type="entry name" value="PhoD"/>
    <property type="match status" value="1"/>
</dbReference>
<feature type="domain" description="PhoD-like phosphatase metallophosphatase" evidence="1">
    <location>
        <begin position="165"/>
        <end position="550"/>
    </location>
</feature>
<evidence type="ECO:0008006" key="5">
    <source>
        <dbReference type="Google" id="ProtNLM"/>
    </source>
</evidence>
<dbReference type="Gene3D" id="2.60.40.380">
    <property type="entry name" value="Purple acid phosphatase-like, N-terminal"/>
    <property type="match status" value="1"/>
</dbReference>
<dbReference type="CDD" id="cd07389">
    <property type="entry name" value="MPP_PhoD"/>
    <property type="match status" value="1"/>
</dbReference>
<dbReference type="SUPFAM" id="SSF56300">
    <property type="entry name" value="Metallo-dependent phosphatases"/>
    <property type="match status" value="1"/>
</dbReference>
<evidence type="ECO:0000259" key="1">
    <source>
        <dbReference type="Pfam" id="PF09423"/>
    </source>
</evidence>
<dbReference type="Proteomes" id="UP000321933">
    <property type="component" value="Unassembled WGS sequence"/>
</dbReference>
<evidence type="ECO:0000259" key="2">
    <source>
        <dbReference type="Pfam" id="PF16655"/>
    </source>
</evidence>
<keyword evidence="4" id="KW-1185">Reference proteome</keyword>
<dbReference type="EMBL" id="VRYZ01000001">
    <property type="protein sequence ID" value="TXS95014.1"/>
    <property type="molecule type" value="Genomic_DNA"/>
</dbReference>